<dbReference type="GO" id="GO:0005737">
    <property type="term" value="C:cytoplasm"/>
    <property type="evidence" value="ECO:0007669"/>
    <property type="project" value="UniProtKB-SubCell"/>
</dbReference>
<evidence type="ECO:0000259" key="9">
    <source>
        <dbReference type="Pfam" id="PF26216"/>
    </source>
</evidence>
<sequence>MQRKARSYGSADGDRGSPYCVPATASACRPPAPATTAGGLEQEVKTKLVMDGKSFGLSCSLGMEDDSLNLSPFLNKLFREWEDRKARGLFHHDITSCETKVLRGEHNFVATLIEGRDQKKRPTEFGMNQVLQPFDSGKFNFTKVRPEEVIFRFGETDKDSAQYFDGAPDTISASSSAILINVSPIGYCHVLLTPKIQDCLPQRIDQESFLIAMYVAREARNPFFRVGYNSLGGFATINHLHFQAYYLKAQYPVEKATTEKLAALVNGVSIAQLVGYPVSGFVFEGGASLEDLSDVVAKVCIFLQEKNRPFNVLISESGKRVFLLPQCYAEKQLLGKVSQEFLDMRINPAIWELSGHLVLKRKKDYDEASEPNICRFLVEAGLSETEFQELKRCVLDFMTVSVACNSDIDS</sequence>
<evidence type="ECO:0000256" key="7">
    <source>
        <dbReference type="ARBA" id="ARBA00022741"/>
    </source>
</evidence>
<organism evidence="11 12">
    <name type="scientific">Urochloa decumbens</name>
    <dbReference type="NCBI Taxonomy" id="240449"/>
    <lineage>
        <taxon>Eukaryota</taxon>
        <taxon>Viridiplantae</taxon>
        <taxon>Streptophyta</taxon>
        <taxon>Embryophyta</taxon>
        <taxon>Tracheophyta</taxon>
        <taxon>Spermatophyta</taxon>
        <taxon>Magnoliopsida</taxon>
        <taxon>Liliopsida</taxon>
        <taxon>Poales</taxon>
        <taxon>Poaceae</taxon>
        <taxon>PACMAD clade</taxon>
        <taxon>Panicoideae</taxon>
        <taxon>Panicodae</taxon>
        <taxon>Paniceae</taxon>
        <taxon>Melinidinae</taxon>
        <taxon>Urochloa</taxon>
    </lineage>
</organism>
<feature type="domain" description="GDPGP1-like N-terminal" evidence="10">
    <location>
        <begin position="73"/>
        <end position="245"/>
    </location>
</feature>
<feature type="domain" description="GDPGP1-like C-terminal" evidence="9">
    <location>
        <begin position="252"/>
        <end position="398"/>
    </location>
</feature>
<evidence type="ECO:0000256" key="2">
    <source>
        <dbReference type="ARBA" id="ARBA00006451"/>
    </source>
</evidence>
<dbReference type="GO" id="GO:0016779">
    <property type="term" value="F:nucleotidyltransferase activity"/>
    <property type="evidence" value="ECO:0007669"/>
    <property type="project" value="UniProtKB-KW"/>
</dbReference>
<keyword evidence="3" id="KW-0963">Cytoplasm</keyword>
<keyword evidence="8" id="KW-0378">Hydrolase</keyword>
<evidence type="ECO:0000256" key="8">
    <source>
        <dbReference type="ARBA" id="ARBA00022801"/>
    </source>
</evidence>
<dbReference type="GO" id="GO:0016787">
    <property type="term" value="F:hydrolase activity"/>
    <property type="evidence" value="ECO:0007669"/>
    <property type="project" value="UniProtKB-KW"/>
</dbReference>
<keyword evidence="7" id="KW-0547">Nucleotide-binding</keyword>
<comment type="subcellular location">
    <subcellularLocation>
        <location evidence="1">Cytoplasm</location>
    </subcellularLocation>
</comment>
<evidence type="ECO:0000256" key="4">
    <source>
        <dbReference type="ARBA" id="ARBA00022658"/>
    </source>
</evidence>
<dbReference type="Proteomes" id="UP001497457">
    <property type="component" value="Chromosome 18b"/>
</dbReference>
<evidence type="ECO:0000259" key="10">
    <source>
        <dbReference type="Pfam" id="PF26217"/>
    </source>
</evidence>
<accession>A0ABC8Z0W9</accession>
<evidence type="ECO:0000313" key="11">
    <source>
        <dbReference type="EMBL" id="CAL4953195.1"/>
    </source>
</evidence>
<evidence type="ECO:0000256" key="3">
    <source>
        <dbReference type="ARBA" id="ARBA00022490"/>
    </source>
</evidence>
<dbReference type="InterPro" id="IPR058866">
    <property type="entry name" value="GDPGP1_N"/>
</dbReference>
<proteinExistence type="inferred from homology"/>
<dbReference type="PROSITE" id="PS51257">
    <property type="entry name" value="PROKAR_LIPOPROTEIN"/>
    <property type="match status" value="1"/>
</dbReference>
<evidence type="ECO:0000313" key="12">
    <source>
        <dbReference type="Proteomes" id="UP001497457"/>
    </source>
</evidence>
<comment type="similarity">
    <text evidence="2">Belongs to the GDPGP1 family.</text>
</comment>
<evidence type="ECO:0000256" key="5">
    <source>
        <dbReference type="ARBA" id="ARBA00022679"/>
    </source>
</evidence>
<keyword evidence="6" id="KW-0548">Nucleotidyltransferase</keyword>
<dbReference type="Pfam" id="PF26216">
    <property type="entry name" value="GDPGP1_C"/>
    <property type="match status" value="1"/>
</dbReference>
<name>A0ABC8Z0W9_9POAL</name>
<dbReference type="InterPro" id="IPR026506">
    <property type="entry name" value="GDPGP"/>
</dbReference>
<keyword evidence="5" id="KW-0808">Transferase</keyword>
<reference evidence="11" key="1">
    <citation type="submission" date="2024-10" db="EMBL/GenBank/DDBJ databases">
        <authorList>
            <person name="Ryan C."/>
        </authorList>
    </citation>
    <scope>NUCLEOTIDE SEQUENCE [LARGE SCALE GENOMIC DNA]</scope>
</reference>
<keyword evidence="12" id="KW-1185">Reference proteome</keyword>
<dbReference type="GO" id="GO:0000166">
    <property type="term" value="F:nucleotide binding"/>
    <property type="evidence" value="ECO:0007669"/>
    <property type="project" value="UniProtKB-KW"/>
</dbReference>
<dbReference type="EMBL" id="OZ075128">
    <property type="protein sequence ID" value="CAL4953195.1"/>
    <property type="molecule type" value="Genomic_DNA"/>
</dbReference>
<evidence type="ECO:0008006" key="13">
    <source>
        <dbReference type="Google" id="ProtNLM"/>
    </source>
</evidence>
<dbReference type="InterPro" id="IPR058865">
    <property type="entry name" value="GDPGP1_C"/>
</dbReference>
<dbReference type="Pfam" id="PF26217">
    <property type="entry name" value="GDPGP1_N"/>
    <property type="match status" value="1"/>
</dbReference>
<dbReference type="PANTHER" id="PTHR20884">
    <property type="entry name" value="GDP-D-GLUCOSE PHOSPHORYLASE 1"/>
    <property type="match status" value="1"/>
</dbReference>
<keyword evidence="4" id="KW-0344">Guanine-nucleotide releasing factor</keyword>
<dbReference type="GO" id="GO:0005085">
    <property type="term" value="F:guanyl-nucleotide exchange factor activity"/>
    <property type="evidence" value="ECO:0007669"/>
    <property type="project" value="UniProtKB-KW"/>
</dbReference>
<gene>
    <name evidence="11" type="ORF">URODEC1_LOCUS40003</name>
</gene>
<evidence type="ECO:0000256" key="6">
    <source>
        <dbReference type="ARBA" id="ARBA00022695"/>
    </source>
</evidence>
<protein>
    <recommendedName>
        <fullName evidence="13">GDP-L-galactose phosphorylase 1</fullName>
    </recommendedName>
</protein>
<dbReference type="PANTHER" id="PTHR20884:SF21">
    <property type="entry name" value="GDP-L-GALACTOSE PHOSPHORYLASE 1"/>
    <property type="match status" value="1"/>
</dbReference>
<dbReference type="AlphaFoldDB" id="A0ABC8Z0W9"/>
<evidence type="ECO:0000256" key="1">
    <source>
        <dbReference type="ARBA" id="ARBA00004496"/>
    </source>
</evidence>